<dbReference type="EMBL" id="CP154858">
    <property type="protein sequence ID" value="XDT71802.1"/>
    <property type="molecule type" value="Genomic_DNA"/>
</dbReference>
<reference evidence="2" key="1">
    <citation type="submission" date="2024-05" db="EMBL/GenBank/DDBJ databases">
        <title>Genome sequencing of novel strain.</title>
        <authorList>
            <person name="Ganbat D."/>
            <person name="Ganbat S."/>
            <person name="Lee S.-J."/>
        </authorList>
    </citation>
    <scope>NUCLEOTIDE SEQUENCE</scope>
    <source>
        <strain evidence="2">SMD15-11</strain>
    </source>
</reference>
<proteinExistence type="predicted"/>
<accession>A0AB39UUX8</accession>
<name>A0AB39UUX8_9GAMM</name>
<keyword evidence="1" id="KW-0472">Membrane</keyword>
<gene>
    <name evidence="2" type="ORF">AAIA72_13470</name>
</gene>
<keyword evidence="1" id="KW-1133">Transmembrane helix</keyword>
<sequence length="177" mass="19416">MDDADSRYRSTPARPLARATLILGAILALLNLGLTHPAAPMGLISVELSRHLTGVNAALSAWQAEDSTLLYLTLTLQFPFILAYAGWLIAAGLGYRRRRRDLFLAAFALAGFCDLIKTAALWALVLSPAENVLRAVYYFATLKWGVLLTGLVWLIMVQAMKRRRPEGTTASRLDQAS</sequence>
<feature type="transmembrane region" description="Helical" evidence="1">
    <location>
        <begin position="16"/>
        <end position="34"/>
    </location>
</feature>
<keyword evidence="1" id="KW-0812">Transmembrane</keyword>
<feature type="transmembrane region" description="Helical" evidence="1">
    <location>
        <begin position="136"/>
        <end position="156"/>
    </location>
</feature>
<evidence type="ECO:0008006" key="3">
    <source>
        <dbReference type="Google" id="ProtNLM"/>
    </source>
</evidence>
<organism evidence="2">
    <name type="scientific">Thermohahella caldifontis</name>
    <dbReference type="NCBI Taxonomy" id="3142973"/>
    <lineage>
        <taxon>Bacteria</taxon>
        <taxon>Pseudomonadati</taxon>
        <taxon>Pseudomonadota</taxon>
        <taxon>Gammaproteobacteria</taxon>
        <taxon>Oceanospirillales</taxon>
        <taxon>Hahellaceae</taxon>
        <taxon>Thermohahella</taxon>
    </lineage>
</organism>
<feature type="transmembrane region" description="Helical" evidence="1">
    <location>
        <begin position="69"/>
        <end position="90"/>
    </location>
</feature>
<dbReference type="AlphaFoldDB" id="A0AB39UUX8"/>
<dbReference type="KEGG" id="tcd:AAIA72_13470"/>
<feature type="transmembrane region" description="Helical" evidence="1">
    <location>
        <begin position="102"/>
        <end position="124"/>
    </location>
</feature>
<evidence type="ECO:0000256" key="1">
    <source>
        <dbReference type="SAM" id="Phobius"/>
    </source>
</evidence>
<protein>
    <recommendedName>
        <fullName evidence="3">DUF2569 domain-containing protein</fullName>
    </recommendedName>
</protein>
<evidence type="ECO:0000313" key="2">
    <source>
        <dbReference type="EMBL" id="XDT71802.1"/>
    </source>
</evidence>
<dbReference type="RefSeq" id="WP_369600826.1">
    <property type="nucleotide sequence ID" value="NZ_CP154858.1"/>
</dbReference>